<feature type="domain" description="DUF8039" evidence="2">
    <location>
        <begin position="242"/>
        <end position="328"/>
    </location>
</feature>
<dbReference type="InterPro" id="IPR058352">
    <property type="entry name" value="DUF8039"/>
</dbReference>
<feature type="region of interest" description="Disordered" evidence="1">
    <location>
        <begin position="209"/>
        <end position="243"/>
    </location>
</feature>
<evidence type="ECO:0000256" key="1">
    <source>
        <dbReference type="SAM" id="MobiDB-lite"/>
    </source>
</evidence>
<dbReference type="Gramene" id="ONK78204">
    <property type="protein sequence ID" value="ONK78204"/>
    <property type="gene ID" value="A4U43_C02F15620"/>
</dbReference>
<dbReference type="EMBL" id="CM007382">
    <property type="protein sequence ID" value="ONK78204.1"/>
    <property type="molecule type" value="Genomic_DNA"/>
</dbReference>
<gene>
    <name evidence="3" type="ORF">A4U43_C02F15620</name>
</gene>
<dbReference type="Proteomes" id="UP000243459">
    <property type="component" value="Chromosome 2"/>
</dbReference>
<reference evidence="4" key="1">
    <citation type="journal article" date="2017" name="Nat. Commun.">
        <title>The asparagus genome sheds light on the origin and evolution of a young Y chromosome.</title>
        <authorList>
            <person name="Harkess A."/>
            <person name="Zhou J."/>
            <person name="Xu C."/>
            <person name="Bowers J.E."/>
            <person name="Van der Hulst R."/>
            <person name="Ayyampalayam S."/>
            <person name="Mercati F."/>
            <person name="Riccardi P."/>
            <person name="McKain M.R."/>
            <person name="Kakrana A."/>
            <person name="Tang H."/>
            <person name="Ray J."/>
            <person name="Groenendijk J."/>
            <person name="Arikit S."/>
            <person name="Mathioni S.M."/>
            <person name="Nakano M."/>
            <person name="Shan H."/>
            <person name="Telgmann-Rauber A."/>
            <person name="Kanno A."/>
            <person name="Yue Z."/>
            <person name="Chen H."/>
            <person name="Li W."/>
            <person name="Chen Y."/>
            <person name="Xu X."/>
            <person name="Zhang Y."/>
            <person name="Luo S."/>
            <person name="Chen H."/>
            <person name="Gao J."/>
            <person name="Mao Z."/>
            <person name="Pires J.C."/>
            <person name="Luo M."/>
            <person name="Kudrna D."/>
            <person name="Wing R.A."/>
            <person name="Meyers B.C."/>
            <person name="Yi K."/>
            <person name="Kong H."/>
            <person name="Lavrijsen P."/>
            <person name="Sunseri F."/>
            <person name="Falavigna A."/>
            <person name="Ye Y."/>
            <person name="Leebens-Mack J.H."/>
            <person name="Chen G."/>
        </authorList>
    </citation>
    <scope>NUCLEOTIDE SEQUENCE [LARGE SCALE GENOMIC DNA]</scope>
    <source>
        <strain evidence="4">cv. DH0086</strain>
    </source>
</reference>
<keyword evidence="4" id="KW-1185">Reference proteome</keyword>
<dbReference type="PANTHER" id="PTHR33018">
    <property type="entry name" value="OS10G0338966 PROTEIN-RELATED"/>
    <property type="match status" value="1"/>
</dbReference>
<name>A0A5P1FJE1_ASPOF</name>
<dbReference type="AlphaFoldDB" id="A0A5P1FJE1"/>
<dbReference type="PANTHER" id="PTHR33018:SF31">
    <property type="entry name" value="TRANSPOSASE, PTTA_EN_SPM, PLANT"/>
    <property type="match status" value="1"/>
</dbReference>
<proteinExistence type="predicted"/>
<evidence type="ECO:0000313" key="3">
    <source>
        <dbReference type="EMBL" id="ONK78204.1"/>
    </source>
</evidence>
<accession>A0A5P1FJE1</accession>
<evidence type="ECO:0000313" key="4">
    <source>
        <dbReference type="Proteomes" id="UP000243459"/>
    </source>
</evidence>
<evidence type="ECO:0000259" key="2">
    <source>
        <dbReference type="Pfam" id="PF26133"/>
    </source>
</evidence>
<feature type="compositionally biased region" description="Acidic residues" evidence="1">
    <location>
        <begin position="224"/>
        <end position="243"/>
    </location>
</feature>
<dbReference type="Pfam" id="PF26133">
    <property type="entry name" value="DUF8039"/>
    <property type="match status" value="1"/>
</dbReference>
<sequence>MIVSRAGCLHRVFRTRLRNLARDSHGNYSDEPPFIYSHLSSVFDHWKDFVAHALTQDFKERSKINKERAETMEARYRKACVGYARLREQIIEQKLREGEEDPVVTRLDTWKHARMNAENQVDDPCSLRILEDVVRITKELEEYELNDIKVEDLLDRLIPLEYSGRVRGCGWGVTKRSLSSAPELSEMAKLKRQCNRLEKDMQEMKTKGFQPMVPSCSSSHMDNFDDDDDAMDSEDDLDAPDDDLPEGPIMCHLYVEKPHRHVGQGILHNRPKEILHGVPLPEGYARIQFEVAVESERHSTVPQHTDEVRTVGEAVGHFISWPKKLVSLKIECPPPKMNTDKSQKLPIGGNKPTLKTVESTVCAKKLGYPKNGDSPHNSMVLHILRFAPSTILSDIEVPIRAYFDGPHWDECIVHENILEILEDQ</sequence>
<protein>
    <recommendedName>
        <fullName evidence="2">DUF8039 domain-containing protein</fullName>
    </recommendedName>
</protein>
<organism evidence="3 4">
    <name type="scientific">Asparagus officinalis</name>
    <name type="common">Garden asparagus</name>
    <dbReference type="NCBI Taxonomy" id="4686"/>
    <lineage>
        <taxon>Eukaryota</taxon>
        <taxon>Viridiplantae</taxon>
        <taxon>Streptophyta</taxon>
        <taxon>Embryophyta</taxon>
        <taxon>Tracheophyta</taxon>
        <taxon>Spermatophyta</taxon>
        <taxon>Magnoliopsida</taxon>
        <taxon>Liliopsida</taxon>
        <taxon>Asparagales</taxon>
        <taxon>Asparagaceae</taxon>
        <taxon>Asparagoideae</taxon>
        <taxon>Asparagus</taxon>
    </lineage>
</organism>